<dbReference type="PANTHER" id="PTHR40761">
    <property type="entry name" value="CONSERVED INTEGRAL MEMBRANE ALANINE VALINE AND LEUCINE RICH PROTEIN-RELATED"/>
    <property type="match status" value="1"/>
</dbReference>
<feature type="transmembrane region" description="Helical" evidence="5">
    <location>
        <begin position="252"/>
        <end position="273"/>
    </location>
</feature>
<feature type="transmembrane region" description="Helical" evidence="5">
    <location>
        <begin position="221"/>
        <end position="240"/>
    </location>
</feature>
<feature type="transmembrane region" description="Helical" evidence="5">
    <location>
        <begin position="163"/>
        <end position="183"/>
    </location>
</feature>
<accession>A0ABP4TRW4</accession>
<evidence type="ECO:0000256" key="1">
    <source>
        <dbReference type="ARBA" id="ARBA00004141"/>
    </source>
</evidence>
<organism evidence="6 7">
    <name type="scientific">Microbacterium sediminicola</name>
    <dbReference type="NCBI Taxonomy" id="415210"/>
    <lineage>
        <taxon>Bacteria</taxon>
        <taxon>Bacillati</taxon>
        <taxon>Actinomycetota</taxon>
        <taxon>Actinomycetes</taxon>
        <taxon>Micrococcales</taxon>
        <taxon>Microbacteriaceae</taxon>
        <taxon>Microbacterium</taxon>
    </lineage>
</organism>
<feature type="transmembrane region" description="Helical" evidence="5">
    <location>
        <begin position="190"/>
        <end position="209"/>
    </location>
</feature>
<comment type="subcellular location">
    <subcellularLocation>
        <location evidence="1">Membrane</location>
        <topology evidence="1">Multi-pass membrane protein</topology>
    </subcellularLocation>
</comment>
<keyword evidence="3 5" id="KW-1133">Transmembrane helix</keyword>
<dbReference type="InterPro" id="IPR037185">
    <property type="entry name" value="EmrE-like"/>
</dbReference>
<keyword evidence="4 5" id="KW-0472">Membrane</keyword>
<dbReference type="InterPro" id="IPR008521">
    <property type="entry name" value="Mg_trans_NIPA"/>
</dbReference>
<evidence type="ECO:0000256" key="4">
    <source>
        <dbReference type="ARBA" id="ARBA00023136"/>
    </source>
</evidence>
<dbReference type="Proteomes" id="UP001501690">
    <property type="component" value="Unassembled WGS sequence"/>
</dbReference>
<feature type="transmembrane region" description="Helical" evidence="5">
    <location>
        <begin position="101"/>
        <end position="119"/>
    </location>
</feature>
<feature type="transmembrane region" description="Helical" evidence="5">
    <location>
        <begin position="131"/>
        <end position="151"/>
    </location>
</feature>
<name>A0ABP4TRW4_9MICO</name>
<evidence type="ECO:0008006" key="8">
    <source>
        <dbReference type="Google" id="ProtNLM"/>
    </source>
</evidence>
<evidence type="ECO:0000256" key="2">
    <source>
        <dbReference type="ARBA" id="ARBA00022692"/>
    </source>
</evidence>
<keyword evidence="2 5" id="KW-0812">Transmembrane</keyword>
<sequence length="334" mass="35457">MFFLMSAASVTDQFTDAFRDPAILTGIPMAVLGAIFMSLGAQYQHRGVQKVERVTGRSGGTGLDLHHLLNLLKRPSWLSGTLMLALAIVCQLAALSVAPLILVQPLGAISLVITTLLNARVSGHAPTRQSIRAIVAAVGGIFIFVTIAAFFATERPVTQTQIIIILGLLGVTIVAFAVLWVLLRSRSMALLYIVASGVLYGFVATLAKVVLSRIRDNNFDWLTLLSMAALIAAVLVGAYFVQTAYSLGPPDLVIAGLTVIDPIIAVVIGLTVLQEAEKAPFWAFIGFAAAGALAVYGVISLARNHPQIISDSQELPIVRGSDAEDEDGEEKPSQ</sequence>
<gene>
    <name evidence="6" type="ORF">GCM10009808_07350</name>
</gene>
<comment type="caution">
    <text evidence="6">The sequence shown here is derived from an EMBL/GenBank/DDBJ whole genome shotgun (WGS) entry which is preliminary data.</text>
</comment>
<feature type="transmembrane region" description="Helical" evidence="5">
    <location>
        <begin position="279"/>
        <end position="299"/>
    </location>
</feature>
<evidence type="ECO:0000313" key="7">
    <source>
        <dbReference type="Proteomes" id="UP001501690"/>
    </source>
</evidence>
<proteinExistence type="predicted"/>
<evidence type="ECO:0000256" key="3">
    <source>
        <dbReference type="ARBA" id="ARBA00022989"/>
    </source>
</evidence>
<dbReference type="NCBIfam" id="NF038012">
    <property type="entry name" value="DMT_1"/>
    <property type="match status" value="1"/>
</dbReference>
<feature type="transmembrane region" description="Helical" evidence="5">
    <location>
        <begin position="77"/>
        <end position="95"/>
    </location>
</feature>
<dbReference type="PANTHER" id="PTHR40761:SF1">
    <property type="entry name" value="CONSERVED INTEGRAL MEMBRANE ALANINE VALINE AND LEUCINE RICH PROTEIN-RELATED"/>
    <property type="match status" value="1"/>
</dbReference>
<feature type="transmembrane region" description="Helical" evidence="5">
    <location>
        <begin position="22"/>
        <end position="43"/>
    </location>
</feature>
<keyword evidence="7" id="KW-1185">Reference proteome</keyword>
<dbReference type="SUPFAM" id="SSF103481">
    <property type="entry name" value="Multidrug resistance efflux transporter EmrE"/>
    <property type="match status" value="1"/>
</dbReference>
<evidence type="ECO:0000256" key="5">
    <source>
        <dbReference type="SAM" id="Phobius"/>
    </source>
</evidence>
<dbReference type="Pfam" id="PF05653">
    <property type="entry name" value="Mg_trans_NIPA"/>
    <property type="match status" value="1"/>
</dbReference>
<evidence type="ECO:0000313" key="6">
    <source>
        <dbReference type="EMBL" id="GAA1692726.1"/>
    </source>
</evidence>
<dbReference type="EMBL" id="BAAAPL010000001">
    <property type="protein sequence ID" value="GAA1692726.1"/>
    <property type="molecule type" value="Genomic_DNA"/>
</dbReference>
<protein>
    <recommendedName>
        <fullName evidence="8">Multidrug DMT transporter permease</fullName>
    </recommendedName>
</protein>
<reference evidence="7" key="1">
    <citation type="journal article" date="2019" name="Int. J. Syst. Evol. Microbiol.">
        <title>The Global Catalogue of Microorganisms (GCM) 10K type strain sequencing project: providing services to taxonomists for standard genome sequencing and annotation.</title>
        <authorList>
            <consortium name="The Broad Institute Genomics Platform"/>
            <consortium name="The Broad Institute Genome Sequencing Center for Infectious Disease"/>
            <person name="Wu L."/>
            <person name="Ma J."/>
        </authorList>
    </citation>
    <scope>NUCLEOTIDE SEQUENCE [LARGE SCALE GENOMIC DNA]</scope>
    <source>
        <strain evidence="7">JCM 15577</strain>
    </source>
</reference>